<comment type="similarity">
    <text evidence="2">Belongs to the NAD(P)-dependent epimerase/dehydratase family. Dihydroflavonol-4-reductase subfamily.</text>
</comment>
<evidence type="ECO:0000256" key="1">
    <source>
        <dbReference type="ARBA" id="ARBA00023002"/>
    </source>
</evidence>
<feature type="compositionally biased region" description="Acidic residues" evidence="3">
    <location>
        <begin position="1076"/>
        <end position="1085"/>
    </location>
</feature>
<dbReference type="OrthoDB" id="4096741at2759"/>
<feature type="compositionally biased region" description="Polar residues" evidence="3">
    <location>
        <begin position="332"/>
        <end position="344"/>
    </location>
</feature>
<organism evidence="5 6">
    <name type="scientific">Candida metapsilosis</name>
    <dbReference type="NCBI Taxonomy" id="273372"/>
    <lineage>
        <taxon>Eukaryota</taxon>
        <taxon>Fungi</taxon>
        <taxon>Dikarya</taxon>
        <taxon>Ascomycota</taxon>
        <taxon>Saccharomycotina</taxon>
        <taxon>Pichiomycetes</taxon>
        <taxon>Debaryomycetaceae</taxon>
        <taxon>Candida/Lodderomyces clade</taxon>
        <taxon>Candida</taxon>
    </lineage>
</organism>
<feature type="compositionally biased region" description="Polar residues" evidence="3">
    <location>
        <begin position="1294"/>
        <end position="1311"/>
    </location>
</feature>
<feature type="region of interest" description="Disordered" evidence="3">
    <location>
        <begin position="1204"/>
        <end position="1364"/>
    </location>
</feature>
<feature type="region of interest" description="Disordered" evidence="3">
    <location>
        <begin position="105"/>
        <end position="171"/>
    </location>
</feature>
<feature type="region of interest" description="Disordered" evidence="3">
    <location>
        <begin position="25"/>
        <end position="92"/>
    </location>
</feature>
<feature type="compositionally biased region" description="Basic and acidic residues" evidence="3">
    <location>
        <begin position="1117"/>
        <end position="1148"/>
    </location>
</feature>
<evidence type="ECO:0000256" key="3">
    <source>
        <dbReference type="SAM" id="MobiDB-lite"/>
    </source>
</evidence>
<comment type="caution">
    <text evidence="5">The sequence shown here is derived from an EMBL/GenBank/DDBJ whole genome shotgun (WGS) entry which is preliminary data.</text>
</comment>
<sequence>MAGLFNRRRRPDSYQGFSKYTHDINTFHHPTQHAGLPLQPSSQQQQQQQGRSQSMTTAGAAAAAAALRLHSTPVKQQQQPATQRQYGRSNSLSAANRSNSLRQYTYHPKPSYQTGAVGASSSSTDHGAKRHSSLTSQSRNSLTRASQGNQRQLRQSQSHHGNLHEVEEENQHRVHHINEDQEEVDYIVTTTTTKVVDSQGRTQSITTKTVKTFPDGSNIIETATKNISRSNSRTNSLSSNNYRQNSMTASLSHQPVNLTKIDEDLQNFDYDYQVDTLDSDGKLKLNTGEQQHYHPSQDRDVITEEAEDEQQLGAPFGAGEVTRPEKPRQYSVDRTSSLNSQNKPLRSILKGQNPMNPPQTDLSPVGATSEVAREDIESPLADNHHPYKHLTSGVPEHQHYRQSAKPHGATSPQSNNSNGFNRQSRQQFSSPREHVHYSRSPGSSIKFDDKVETIPVQRSNYPQPNSPKQYQSRTKQPPAGPPPASSMQQPSADFYAAAMQAAYKKVYGDRDQAAASNPNAVGVTSTSPEFQPTSPPQPPQQQIERKPSTRKSKFGFIPLTPRKEAPTSPQLDPPVQPAVERTSSLNSLIKNKISRDEKAQAAMSKGSVPVNYEYVNHHKQFPMHSMREDPQKFKEQNKEQKQAAKEQAKLDKARAKEQVDEEKRLAKEQADQEKRLAKEQADQEKVAAKEAKKREKKPFLGFLSKKNRRLSQAGSVYSGTSSNVGASSPQQAHHHHAQRDSISSGVPVIAETGAAVVAGTTAGVATVGKERDVNGAPQTHVGNTTVLQSPVPVTPVQHTRVEDDAIAGDAIATVPYGKDGTVPTDFTVTEKATSGIAQQPGEDRAPIHISSPVNVKRLGPNIESEADELQYELGHNNSGRYGVNGEGVVGSEPTLEKETASPVQISAPIKVERIGPNIEAEADNLTNELEHEHGAVVGEEDISRPTLDPRVREIETGGDNVSEAQEHIYSKEDAAAAPVVVPATDVPKGNRDVDEGQSCKISVSRKYSNQEDNDVEPGDQIQLDDAVIPPVAGANVLRESYYPSPDLSNKQRNSTFEHAEPKEGDTFSKVPVPELNDIDDDEDDSREVGPAADESREVAPVAEDPSFNSYEKIPTPKIDDEKYQVVDRDEVAGGKSGDKAEGEIKSVTESEPVVIEQVAEPVATPSENRDAGYKTPQVDAEPAFVGKKERPLSEVGASAFVVSEKLADPRDHRNLVSENFAGSQFVKRPNSRSGSPARGLQGQPKSRYVSDENPQPTVESHQQPVSDNLQVNQGQDRYKQVQQVQPLRQDVANEYSSSAEPSGETLPTTQSKHNDEEGQAYGQDNLEGVVVEEKNAKGKLSKKEKKEKKKREKMEKKEKKEKKSGGFKEKMLSFFVTGVSSMTNYPHLETVIITGGSGYIGQHIVAQLLQHNYNDILIEISPTRAMEIIELFKHPNLQSKLVDQLNKPHSIDPILKQFPHATTFIACAAVVPSDGLDDFEHNIVEMNHDILKCTLDSIKRNGKGIKRVVVTSSTAAYVGPEKAFAYDAAYSDDDWNPMSYDAWKDGVSAAYFVSKKFNEQMAWEFVEKEKPKFDLVTIAPSFCFGPAFFDCEIDLEHMPSSTSIVGDLLKLKKSDAVPSFSAGAVDVRDVAKAHAVVIDNPKASGQRLVVEAYKFTNANAINILKENFPQLKEKLPDVELIPESKFVEPDLKRSKEILGIDRYYTMTESVVDLAKQLLTE</sequence>
<name>A0A8H8D9P4_9ASCO</name>
<feature type="compositionally biased region" description="Basic and acidic residues" evidence="3">
    <location>
        <begin position="1352"/>
        <end position="1364"/>
    </location>
</feature>
<feature type="region of interest" description="Disordered" evidence="3">
    <location>
        <begin position="1042"/>
        <end position="1190"/>
    </location>
</feature>
<dbReference type="GO" id="GO:0016616">
    <property type="term" value="F:oxidoreductase activity, acting on the CH-OH group of donors, NAD or NADP as acceptor"/>
    <property type="evidence" value="ECO:0007669"/>
    <property type="project" value="TreeGrafter"/>
</dbReference>
<gene>
    <name evidence="5" type="ORF">I9W82_004232</name>
</gene>
<feature type="compositionally biased region" description="Polar residues" evidence="3">
    <location>
        <begin position="73"/>
        <end position="87"/>
    </location>
</feature>
<feature type="compositionally biased region" description="Basic and acidic residues" evidence="3">
    <location>
        <begin position="162"/>
        <end position="171"/>
    </location>
</feature>
<dbReference type="PANTHER" id="PTHR10366:SF564">
    <property type="entry name" value="STEROL-4-ALPHA-CARBOXYLATE 3-DEHYDROGENASE, DECARBOXYLATING"/>
    <property type="match status" value="1"/>
</dbReference>
<keyword evidence="6" id="KW-1185">Reference proteome</keyword>
<feature type="compositionally biased region" description="Polar residues" evidence="3">
    <location>
        <begin position="410"/>
        <end position="430"/>
    </location>
</feature>
<evidence type="ECO:0000313" key="6">
    <source>
        <dbReference type="Proteomes" id="UP000669133"/>
    </source>
</evidence>
<dbReference type="Pfam" id="PF01370">
    <property type="entry name" value="Epimerase"/>
    <property type="match status" value="1"/>
</dbReference>
<dbReference type="CDD" id="cd06503">
    <property type="entry name" value="ATP-synt_Fo_b"/>
    <property type="match status" value="1"/>
</dbReference>
<feature type="compositionally biased region" description="Polar residues" evidence="3">
    <location>
        <begin position="514"/>
        <end position="523"/>
    </location>
</feature>
<dbReference type="PANTHER" id="PTHR10366">
    <property type="entry name" value="NAD DEPENDENT EPIMERASE/DEHYDRATASE"/>
    <property type="match status" value="1"/>
</dbReference>
<dbReference type="SUPFAM" id="SSF51735">
    <property type="entry name" value="NAD(P)-binding Rossmann-fold domains"/>
    <property type="match status" value="1"/>
</dbReference>
<protein>
    <recommendedName>
        <fullName evidence="4">NAD-dependent epimerase/dehydratase domain-containing protein</fullName>
    </recommendedName>
</protein>
<keyword evidence="1" id="KW-0560">Oxidoreductase</keyword>
<reference evidence="5 6" key="1">
    <citation type="submission" date="2020-12" db="EMBL/GenBank/DDBJ databases">
        <title>Effect of drift, selection, and recombination on the evolution of hybrid genomes in Candida yeast pathogens.</title>
        <authorList>
            <person name="Mixao V."/>
            <person name="Ksiezopolska E."/>
            <person name="Saus E."/>
            <person name="Boekhout T."/>
            <person name="Gacser A."/>
            <person name="Gabaldon T."/>
        </authorList>
    </citation>
    <scope>NUCLEOTIDE SEQUENCE [LARGE SCALE GENOMIC DNA]</scope>
    <source>
        <strain evidence="5 6">BP57</strain>
    </source>
</reference>
<proteinExistence type="inferred from homology"/>
<feature type="region of interest" description="Disordered" evidence="3">
    <location>
        <begin position="313"/>
        <end position="492"/>
    </location>
</feature>
<evidence type="ECO:0000256" key="2">
    <source>
        <dbReference type="ARBA" id="ARBA00023445"/>
    </source>
</evidence>
<accession>A0A8H8D9P4</accession>
<feature type="compositionally biased region" description="Basic and acidic residues" evidence="3">
    <location>
        <begin position="1205"/>
        <end position="1215"/>
    </location>
</feature>
<dbReference type="Proteomes" id="UP000669133">
    <property type="component" value="Unassembled WGS sequence"/>
</dbReference>
<feature type="compositionally biased region" description="Polar residues" evidence="3">
    <location>
        <begin position="456"/>
        <end position="475"/>
    </location>
</feature>
<dbReference type="Gene3D" id="3.40.50.720">
    <property type="entry name" value="NAD(P)-binding Rossmann-like Domain"/>
    <property type="match status" value="1"/>
</dbReference>
<dbReference type="InterPro" id="IPR036291">
    <property type="entry name" value="NAD(P)-bd_dom_sf"/>
</dbReference>
<dbReference type="EMBL" id="JAEOAQ010000006">
    <property type="protein sequence ID" value="KAG5417904.1"/>
    <property type="molecule type" value="Genomic_DNA"/>
</dbReference>
<dbReference type="GeneID" id="93652861"/>
<feature type="compositionally biased region" description="Basic residues" evidence="3">
    <location>
        <begin position="1337"/>
        <end position="1351"/>
    </location>
</feature>
<feature type="compositionally biased region" description="Polar residues" evidence="3">
    <location>
        <begin position="1252"/>
        <end position="1286"/>
    </location>
</feature>
<evidence type="ECO:0000259" key="4">
    <source>
        <dbReference type="Pfam" id="PF01370"/>
    </source>
</evidence>
<evidence type="ECO:0000313" key="5">
    <source>
        <dbReference type="EMBL" id="KAG5417904.1"/>
    </source>
</evidence>
<dbReference type="InterPro" id="IPR050425">
    <property type="entry name" value="NAD(P)_dehydrat-like"/>
</dbReference>
<feature type="compositionally biased region" description="Basic and acidic residues" evidence="3">
    <location>
        <begin position="625"/>
        <end position="693"/>
    </location>
</feature>
<feature type="compositionally biased region" description="Polar residues" evidence="3">
    <location>
        <begin position="111"/>
        <end position="125"/>
    </location>
</feature>
<feature type="compositionally biased region" description="Basic and acidic residues" evidence="3">
    <location>
        <begin position="1055"/>
        <end position="1066"/>
    </location>
</feature>
<feature type="compositionally biased region" description="Polar residues" evidence="3">
    <location>
        <begin position="710"/>
        <end position="729"/>
    </location>
</feature>
<feature type="compositionally biased region" description="Polar residues" evidence="3">
    <location>
        <begin position="133"/>
        <end position="160"/>
    </location>
</feature>
<feature type="region of interest" description="Disordered" evidence="3">
    <location>
        <begin position="509"/>
        <end position="582"/>
    </location>
</feature>
<feature type="compositionally biased region" description="Low complexity" evidence="3">
    <location>
        <begin position="39"/>
        <end position="66"/>
    </location>
</feature>
<feature type="domain" description="NAD-dependent epimerase/dehydratase" evidence="4">
    <location>
        <begin position="1391"/>
        <end position="1645"/>
    </location>
</feature>
<dbReference type="InterPro" id="IPR001509">
    <property type="entry name" value="Epimerase_deHydtase"/>
</dbReference>
<dbReference type="RefSeq" id="XP_067547020.1">
    <property type="nucleotide sequence ID" value="XM_067693283.1"/>
</dbReference>
<feature type="region of interest" description="Disordered" evidence="3">
    <location>
        <begin position="618"/>
        <end position="742"/>
    </location>
</feature>